<dbReference type="AlphaFoldDB" id="D7MXL6"/>
<dbReference type="Gramene" id="scaffold_45700003.1">
    <property type="protein sequence ID" value="scaffold_45700003.1"/>
    <property type="gene ID" value="scaffold_45700003.1"/>
</dbReference>
<gene>
    <name evidence="2" type="ORF">ARALYDRAFT_920692</name>
</gene>
<keyword evidence="3" id="KW-1185">Reference proteome</keyword>
<dbReference type="InterPro" id="IPR017441">
    <property type="entry name" value="Protein_kinase_ATP_BS"/>
</dbReference>
<proteinExistence type="predicted"/>
<reference evidence="3" key="1">
    <citation type="journal article" date="2011" name="Nat. Genet.">
        <title>The Arabidopsis lyrata genome sequence and the basis of rapid genome size change.</title>
        <authorList>
            <person name="Hu T.T."/>
            <person name="Pattyn P."/>
            <person name="Bakker E.G."/>
            <person name="Cao J."/>
            <person name="Cheng J.-F."/>
            <person name="Clark R.M."/>
            <person name="Fahlgren N."/>
            <person name="Fawcett J.A."/>
            <person name="Grimwood J."/>
            <person name="Gundlach H."/>
            <person name="Haberer G."/>
            <person name="Hollister J.D."/>
            <person name="Ossowski S."/>
            <person name="Ottilar R.P."/>
            <person name="Salamov A.A."/>
            <person name="Schneeberger K."/>
            <person name="Spannagl M."/>
            <person name="Wang X."/>
            <person name="Yang L."/>
            <person name="Nasrallah M.E."/>
            <person name="Bergelson J."/>
            <person name="Carrington J.C."/>
            <person name="Gaut B.S."/>
            <person name="Schmutz J."/>
            <person name="Mayer K.F.X."/>
            <person name="Van de Peer Y."/>
            <person name="Grigoriev I.V."/>
            <person name="Nordborg M."/>
            <person name="Weigel D."/>
            <person name="Guo Y.-L."/>
        </authorList>
    </citation>
    <scope>NUCLEOTIDE SEQUENCE [LARGE SCALE GENOMIC DNA]</scope>
    <source>
        <strain evidence="3">cv. MN47</strain>
    </source>
</reference>
<evidence type="ECO:0000256" key="1">
    <source>
        <dbReference type="PROSITE-ProRule" id="PRU10141"/>
    </source>
</evidence>
<dbReference type="EMBL" id="GL349025">
    <property type="protein sequence ID" value="EFH38716.1"/>
    <property type="molecule type" value="Genomic_DNA"/>
</dbReference>
<organism evidence="3">
    <name type="scientific">Arabidopsis lyrata subsp. lyrata</name>
    <name type="common">Lyre-leaved rock-cress</name>
    <dbReference type="NCBI Taxonomy" id="81972"/>
    <lineage>
        <taxon>Eukaryota</taxon>
        <taxon>Viridiplantae</taxon>
        <taxon>Streptophyta</taxon>
        <taxon>Embryophyta</taxon>
        <taxon>Tracheophyta</taxon>
        <taxon>Spermatophyta</taxon>
        <taxon>Magnoliopsida</taxon>
        <taxon>eudicotyledons</taxon>
        <taxon>Gunneridae</taxon>
        <taxon>Pentapetalae</taxon>
        <taxon>rosids</taxon>
        <taxon>malvids</taxon>
        <taxon>Brassicales</taxon>
        <taxon>Brassicaceae</taxon>
        <taxon>Camelineae</taxon>
        <taxon>Arabidopsis</taxon>
    </lineage>
</organism>
<accession>D7MXL6</accession>
<dbReference type="InterPro" id="IPR011009">
    <property type="entry name" value="Kinase-like_dom_sf"/>
</dbReference>
<keyword evidence="1" id="KW-0067">ATP-binding</keyword>
<sequence>MSLRMPEGWPPWLISACGDSIKDLTPRRATTYEKLEKIGQGTYSNVYKAKNLLTGKIVVLKKVRFDNLEAESDSWLERFLCCDGLIILMFGYFPGFV</sequence>
<dbReference type="PROSITE" id="PS00107">
    <property type="entry name" value="PROTEIN_KINASE_ATP"/>
    <property type="match status" value="1"/>
</dbReference>
<evidence type="ECO:0000313" key="2">
    <source>
        <dbReference type="EMBL" id="EFH38716.1"/>
    </source>
</evidence>
<evidence type="ECO:0008006" key="4">
    <source>
        <dbReference type="Google" id="ProtNLM"/>
    </source>
</evidence>
<feature type="binding site" evidence="1">
    <location>
        <position position="61"/>
    </location>
    <ligand>
        <name>ATP</name>
        <dbReference type="ChEBI" id="CHEBI:30616"/>
    </ligand>
</feature>
<keyword evidence="1" id="KW-0547">Nucleotide-binding</keyword>
<dbReference type="HOGENOM" id="CLU_2349614_0_0_1"/>
<dbReference type="SUPFAM" id="SSF56112">
    <property type="entry name" value="Protein kinase-like (PK-like)"/>
    <property type="match status" value="1"/>
</dbReference>
<dbReference type="Proteomes" id="UP000008694">
    <property type="component" value="Unassembled WGS sequence"/>
</dbReference>
<dbReference type="eggNOG" id="KOG0600">
    <property type="taxonomic scope" value="Eukaryota"/>
</dbReference>
<dbReference type="STRING" id="81972.D7MXL6"/>
<evidence type="ECO:0000313" key="3">
    <source>
        <dbReference type="Proteomes" id="UP000008694"/>
    </source>
</evidence>
<dbReference type="GO" id="GO:0005524">
    <property type="term" value="F:ATP binding"/>
    <property type="evidence" value="ECO:0007669"/>
    <property type="project" value="UniProtKB-UniRule"/>
</dbReference>
<dbReference type="Gene3D" id="3.30.200.20">
    <property type="entry name" value="Phosphorylase Kinase, domain 1"/>
    <property type="match status" value="1"/>
</dbReference>
<name>D7MXL6_ARALL</name>
<protein>
    <recommendedName>
        <fullName evidence="4">Protein kinase domain-containing protein</fullName>
    </recommendedName>
</protein>